<dbReference type="EMBL" id="CAXIPR030004614">
    <property type="protein sequence ID" value="CAM0151755.1"/>
    <property type="molecule type" value="Genomic_DNA"/>
</dbReference>
<sequence length="170" mass="18836">MAILPDDFLMDIMKKGYEKEIENKNKTVEEAAETRATRLKGYLSICVSGLATLYWSGSLPVFKETHQTHPNLAYIGVVYSLVVVLLNLAGVAAAYFPSTTPFPLDIAGLAAWQSMISVLVNFHVATFIVHPKLISSIISMFVSLFIITVFWGMVAQDPNVRSTSLFENFL</sequence>
<feature type="transmembrane region" description="Helical" evidence="1">
    <location>
        <begin position="42"/>
        <end position="62"/>
    </location>
</feature>
<keyword evidence="1" id="KW-1133">Transmembrane helix</keyword>
<protein>
    <submittedName>
        <fullName evidence="2">Uncharacterized protein</fullName>
    </submittedName>
</protein>
<gene>
    <name evidence="2" type="ORF">URODEC1_LOCUS124643</name>
</gene>
<accession>A0ABC9HAB5</accession>
<feature type="transmembrane region" description="Helical" evidence="1">
    <location>
        <begin position="102"/>
        <end position="122"/>
    </location>
</feature>
<organism evidence="2 3">
    <name type="scientific">Urochloa decumbens</name>
    <dbReference type="NCBI Taxonomy" id="240449"/>
    <lineage>
        <taxon>Eukaryota</taxon>
        <taxon>Viridiplantae</taxon>
        <taxon>Streptophyta</taxon>
        <taxon>Embryophyta</taxon>
        <taxon>Tracheophyta</taxon>
        <taxon>Spermatophyta</taxon>
        <taxon>Magnoliopsida</taxon>
        <taxon>Liliopsida</taxon>
        <taxon>Poales</taxon>
        <taxon>Poaceae</taxon>
        <taxon>PACMAD clade</taxon>
        <taxon>Panicoideae</taxon>
        <taxon>Panicodae</taxon>
        <taxon>Paniceae</taxon>
        <taxon>Melinidinae</taxon>
        <taxon>Urochloa</taxon>
    </lineage>
</organism>
<keyword evidence="1" id="KW-0812">Transmembrane</keyword>
<keyword evidence="1" id="KW-0472">Membrane</keyword>
<feature type="transmembrane region" description="Helical" evidence="1">
    <location>
        <begin position="134"/>
        <end position="154"/>
    </location>
</feature>
<name>A0ABC9HAB5_9POAL</name>
<keyword evidence="3" id="KW-1185">Reference proteome</keyword>
<reference evidence="2 3" key="1">
    <citation type="submission" date="2024-10" db="EMBL/GenBank/DDBJ databases">
        <authorList>
            <person name="Ryan C."/>
        </authorList>
    </citation>
    <scope>NUCLEOTIDE SEQUENCE [LARGE SCALE GENOMIC DNA]</scope>
</reference>
<dbReference type="AlphaFoldDB" id="A0ABC9HAB5"/>
<evidence type="ECO:0000313" key="2">
    <source>
        <dbReference type="EMBL" id="CAM0151755.1"/>
    </source>
</evidence>
<comment type="caution">
    <text evidence="2">The sequence shown here is derived from an EMBL/GenBank/DDBJ whole genome shotgun (WGS) entry which is preliminary data.</text>
</comment>
<feature type="transmembrane region" description="Helical" evidence="1">
    <location>
        <begin position="74"/>
        <end position="96"/>
    </location>
</feature>
<evidence type="ECO:0000313" key="3">
    <source>
        <dbReference type="Proteomes" id="UP001497457"/>
    </source>
</evidence>
<evidence type="ECO:0000256" key="1">
    <source>
        <dbReference type="SAM" id="Phobius"/>
    </source>
</evidence>
<proteinExistence type="predicted"/>
<dbReference type="Proteomes" id="UP001497457">
    <property type="component" value="Unassembled WGS sequence"/>
</dbReference>